<sequence length="513" mass="53687">MSTSATLPLWEDAPRPAFPDPLPATGHVDTLVIGGGLTGLTTAVLLARAGVGVSLLEARSIGSGTTGSSTAKVSLVQGTKLSRIGARQPLRVVRAYIEANREGQAWLREFCDDHAVPYALRPAGTYAATPSEVSAVQEEHDALAAVGLPVRWADSLDVPFEVHGAVVLEDQVQLDPMDVLHALADQLRSHGGTVHEGHRVRSVKHSDAEIVVQLAGGSTVTADRLVIATGAPTLSGWLWAAKITASRSYLIALEGAQTVPGMFLSAGQPVRSVRTTAPRSAPEQLLVGGSGHHVGRTRSEAAQLDDLRRWAAEHFPGSVETHAWSAQDYGTPDELPMFGPVPGTSGRIHLASGYDKWGMTNAVAAARAISSDLLGKPASWSEELEERSMNVRTIAGLARQGLFAGAAQAKALFEAEARSLPEDVPEGTGAVGRSGLRPAGVSHVGGAACSVSAVCTHLGGVLRWNDQERSWDCPLHGSRFDPEGEVIEGPATRPLAKVERGAHQPAGSGLPSA</sequence>
<dbReference type="GO" id="GO:0005737">
    <property type="term" value="C:cytoplasm"/>
    <property type="evidence" value="ECO:0007669"/>
    <property type="project" value="TreeGrafter"/>
</dbReference>
<protein>
    <submittedName>
        <fullName evidence="8">FAD-dependent oxidoreductase</fullName>
    </submittedName>
</protein>
<evidence type="ECO:0000256" key="2">
    <source>
        <dbReference type="ARBA" id="ARBA00022723"/>
    </source>
</evidence>
<dbReference type="InterPro" id="IPR036922">
    <property type="entry name" value="Rieske_2Fe-2S_sf"/>
</dbReference>
<evidence type="ECO:0000256" key="1">
    <source>
        <dbReference type="ARBA" id="ARBA00022714"/>
    </source>
</evidence>
<dbReference type="GO" id="GO:0016020">
    <property type="term" value="C:membrane"/>
    <property type="evidence" value="ECO:0007669"/>
    <property type="project" value="InterPro"/>
</dbReference>
<dbReference type="GO" id="GO:0004497">
    <property type="term" value="F:monooxygenase activity"/>
    <property type="evidence" value="ECO:0007669"/>
    <property type="project" value="UniProtKB-ARBA"/>
</dbReference>
<evidence type="ECO:0000259" key="7">
    <source>
        <dbReference type="PROSITE" id="PS51296"/>
    </source>
</evidence>
<dbReference type="PRINTS" id="PR00162">
    <property type="entry name" value="RIESKE"/>
</dbReference>
<dbReference type="PROSITE" id="PS51296">
    <property type="entry name" value="RIESKE"/>
    <property type="match status" value="1"/>
</dbReference>
<name>A0A3N0GP90_9ACTN</name>
<proteinExistence type="predicted"/>
<dbReference type="InterPro" id="IPR017941">
    <property type="entry name" value="Rieske_2Fe-2S"/>
</dbReference>
<evidence type="ECO:0000256" key="6">
    <source>
        <dbReference type="SAM" id="MobiDB-lite"/>
    </source>
</evidence>
<feature type="region of interest" description="Disordered" evidence="6">
    <location>
        <begin position="484"/>
        <end position="513"/>
    </location>
</feature>
<dbReference type="EMBL" id="RJSF01000040">
    <property type="protein sequence ID" value="RNM14295.1"/>
    <property type="molecule type" value="Genomic_DNA"/>
</dbReference>
<dbReference type="PANTHER" id="PTHR13847:SF274">
    <property type="entry name" value="RIESKE 2FE-2S IRON-SULFUR PROTEIN YHFW-RELATED"/>
    <property type="match status" value="1"/>
</dbReference>
<keyword evidence="9" id="KW-1185">Reference proteome</keyword>
<evidence type="ECO:0000256" key="5">
    <source>
        <dbReference type="ARBA" id="ARBA00023157"/>
    </source>
</evidence>
<dbReference type="SUPFAM" id="SSF51905">
    <property type="entry name" value="FAD/NAD(P)-binding domain"/>
    <property type="match status" value="1"/>
</dbReference>
<dbReference type="SUPFAM" id="SSF50022">
    <property type="entry name" value="ISP domain"/>
    <property type="match status" value="1"/>
</dbReference>
<organism evidence="8 9">
    <name type="scientific">Nocardioides pocheonensis</name>
    <dbReference type="NCBI Taxonomy" id="661485"/>
    <lineage>
        <taxon>Bacteria</taxon>
        <taxon>Bacillati</taxon>
        <taxon>Actinomycetota</taxon>
        <taxon>Actinomycetes</taxon>
        <taxon>Propionibacteriales</taxon>
        <taxon>Nocardioidaceae</taxon>
        <taxon>Nocardioides</taxon>
    </lineage>
</organism>
<keyword evidence="3" id="KW-0408">Iron</keyword>
<dbReference type="Pfam" id="PF01266">
    <property type="entry name" value="DAO"/>
    <property type="match status" value="1"/>
</dbReference>
<dbReference type="InterPro" id="IPR005805">
    <property type="entry name" value="Rieske_Fe-S_prot_C"/>
</dbReference>
<dbReference type="RefSeq" id="WP_123223703.1">
    <property type="nucleotide sequence ID" value="NZ_RJSF01000040.1"/>
</dbReference>
<dbReference type="AlphaFoldDB" id="A0A3N0GP90"/>
<dbReference type="Gene3D" id="3.30.9.10">
    <property type="entry name" value="D-Amino Acid Oxidase, subunit A, domain 2"/>
    <property type="match status" value="1"/>
</dbReference>
<dbReference type="GO" id="GO:0016705">
    <property type="term" value="F:oxidoreductase activity, acting on paired donors, with incorporation or reduction of molecular oxygen"/>
    <property type="evidence" value="ECO:0007669"/>
    <property type="project" value="UniProtKB-ARBA"/>
</dbReference>
<dbReference type="GO" id="GO:0046872">
    <property type="term" value="F:metal ion binding"/>
    <property type="evidence" value="ECO:0007669"/>
    <property type="project" value="UniProtKB-KW"/>
</dbReference>
<evidence type="ECO:0000256" key="4">
    <source>
        <dbReference type="ARBA" id="ARBA00023014"/>
    </source>
</evidence>
<dbReference type="Proteomes" id="UP000279994">
    <property type="component" value="Unassembled WGS sequence"/>
</dbReference>
<keyword evidence="2" id="KW-0479">Metal-binding</keyword>
<gene>
    <name evidence="8" type="ORF">EFL26_15370</name>
</gene>
<dbReference type="Pfam" id="PF00355">
    <property type="entry name" value="Rieske"/>
    <property type="match status" value="1"/>
</dbReference>
<evidence type="ECO:0000313" key="9">
    <source>
        <dbReference type="Proteomes" id="UP000279994"/>
    </source>
</evidence>
<keyword evidence="4" id="KW-0411">Iron-sulfur</keyword>
<dbReference type="InterPro" id="IPR006076">
    <property type="entry name" value="FAD-dep_OxRdtase"/>
</dbReference>
<keyword evidence="1" id="KW-0001">2Fe-2S</keyword>
<reference evidence="8 9" key="1">
    <citation type="submission" date="2018-11" db="EMBL/GenBank/DDBJ databases">
        <authorList>
            <person name="Li F."/>
        </authorList>
    </citation>
    <scope>NUCLEOTIDE SEQUENCE [LARGE SCALE GENOMIC DNA]</scope>
    <source>
        <strain evidence="8 9">Gsoil 818</strain>
    </source>
</reference>
<dbReference type="OrthoDB" id="9767869at2"/>
<comment type="caution">
    <text evidence="8">The sequence shown here is derived from an EMBL/GenBank/DDBJ whole genome shotgun (WGS) entry which is preliminary data.</text>
</comment>
<dbReference type="InterPro" id="IPR036188">
    <property type="entry name" value="FAD/NAD-bd_sf"/>
</dbReference>
<dbReference type="PANTHER" id="PTHR13847">
    <property type="entry name" value="SARCOSINE DEHYDROGENASE-RELATED"/>
    <property type="match status" value="1"/>
</dbReference>
<dbReference type="GO" id="GO:0051537">
    <property type="term" value="F:2 iron, 2 sulfur cluster binding"/>
    <property type="evidence" value="ECO:0007669"/>
    <property type="project" value="UniProtKB-KW"/>
</dbReference>
<evidence type="ECO:0000313" key="8">
    <source>
        <dbReference type="EMBL" id="RNM14295.1"/>
    </source>
</evidence>
<dbReference type="Gene3D" id="3.50.50.60">
    <property type="entry name" value="FAD/NAD(P)-binding domain"/>
    <property type="match status" value="1"/>
</dbReference>
<evidence type="ECO:0000256" key="3">
    <source>
        <dbReference type="ARBA" id="ARBA00023004"/>
    </source>
</evidence>
<keyword evidence="5" id="KW-1015">Disulfide bond</keyword>
<accession>A0A3N0GP90</accession>
<feature type="domain" description="Rieske" evidence="7">
    <location>
        <begin position="416"/>
        <end position="499"/>
    </location>
</feature>
<dbReference type="Gene3D" id="2.102.10.10">
    <property type="entry name" value="Rieske [2Fe-2S] iron-sulphur domain"/>
    <property type="match status" value="1"/>
</dbReference>